<evidence type="ECO:0000313" key="12">
    <source>
        <dbReference type="Proteomes" id="UP001437256"/>
    </source>
</evidence>
<keyword evidence="7 9" id="KW-0326">Glycosidase</keyword>
<dbReference type="Pfam" id="PF00840">
    <property type="entry name" value="Glyco_hydro_7"/>
    <property type="match status" value="1"/>
</dbReference>
<dbReference type="InterPro" id="IPR037019">
    <property type="entry name" value="Glyco_hydro_7_sf"/>
</dbReference>
<dbReference type="EC" id="3.2.1.-" evidence="9"/>
<proteinExistence type="inferred from homology"/>
<evidence type="ECO:0000256" key="6">
    <source>
        <dbReference type="ARBA" id="ARBA00023277"/>
    </source>
</evidence>
<feature type="signal peptide" evidence="10">
    <location>
        <begin position="1"/>
        <end position="19"/>
    </location>
</feature>
<evidence type="ECO:0000256" key="2">
    <source>
        <dbReference type="ARBA" id="ARBA00006044"/>
    </source>
</evidence>
<dbReference type="InterPro" id="IPR013320">
    <property type="entry name" value="ConA-like_dom_sf"/>
</dbReference>
<reference evidence="11 12" key="1">
    <citation type="submission" date="2024-05" db="EMBL/GenBank/DDBJ databases">
        <title>A draft genome resource for the thread blight pathogen Marasmius tenuissimus strain MS-2.</title>
        <authorList>
            <person name="Yulfo-Soto G.E."/>
            <person name="Baruah I.K."/>
            <person name="Amoako-Attah I."/>
            <person name="Bukari Y."/>
            <person name="Meinhardt L.W."/>
            <person name="Bailey B.A."/>
            <person name="Cohen S.P."/>
        </authorList>
    </citation>
    <scope>NUCLEOTIDE SEQUENCE [LARGE SCALE GENOMIC DNA]</scope>
    <source>
        <strain evidence="11 12">MS-2</strain>
    </source>
</reference>
<feature type="chain" id="PRO_5046695470" description="Glucanase" evidence="10">
    <location>
        <begin position="20"/>
        <end position="461"/>
    </location>
</feature>
<dbReference type="PANTHER" id="PTHR33753">
    <property type="entry name" value="1,4-BETA-D-GLUCAN CELLOBIOHYDROLASE B"/>
    <property type="match status" value="1"/>
</dbReference>
<evidence type="ECO:0000256" key="8">
    <source>
        <dbReference type="ARBA" id="ARBA00023326"/>
    </source>
</evidence>
<comment type="caution">
    <text evidence="11">The sequence shown here is derived from an EMBL/GenBank/DDBJ whole genome shotgun (WGS) entry which is preliminary data.</text>
</comment>
<keyword evidence="12" id="KW-1185">Reference proteome</keyword>
<evidence type="ECO:0000256" key="3">
    <source>
        <dbReference type="ARBA" id="ARBA00022729"/>
    </source>
</evidence>
<comment type="catalytic activity">
    <reaction evidence="1">
        <text>Hydrolysis of (1-&gt;4)-beta-D-glucosidic linkages in cellulose and cellotetraose, releasing cellobiose from the non-reducing ends of the chains.</text>
        <dbReference type="EC" id="3.2.1.91"/>
    </reaction>
</comment>
<dbReference type="PANTHER" id="PTHR33753:SF2">
    <property type="entry name" value="GLYCOSIDE HYDROLASE FAMILY 7 PROTEIN"/>
    <property type="match status" value="1"/>
</dbReference>
<keyword evidence="6" id="KW-0119">Carbohydrate metabolism</keyword>
<dbReference type="Proteomes" id="UP001437256">
    <property type="component" value="Unassembled WGS sequence"/>
</dbReference>
<dbReference type="PRINTS" id="PR00734">
    <property type="entry name" value="GLHYDRLASE7"/>
</dbReference>
<dbReference type="Gene3D" id="2.70.100.10">
    <property type="entry name" value="Glycoside hydrolase, family 7, domain"/>
    <property type="match status" value="1"/>
</dbReference>
<evidence type="ECO:0000256" key="7">
    <source>
        <dbReference type="ARBA" id="ARBA00023295"/>
    </source>
</evidence>
<evidence type="ECO:0000256" key="5">
    <source>
        <dbReference type="ARBA" id="ARBA00023001"/>
    </source>
</evidence>
<evidence type="ECO:0000256" key="1">
    <source>
        <dbReference type="ARBA" id="ARBA00001641"/>
    </source>
</evidence>
<keyword evidence="8 9" id="KW-0624">Polysaccharide degradation</keyword>
<gene>
    <name evidence="11" type="ORF">AAF712_002346</name>
</gene>
<evidence type="ECO:0000256" key="10">
    <source>
        <dbReference type="SAM" id="SignalP"/>
    </source>
</evidence>
<dbReference type="SUPFAM" id="SSF49899">
    <property type="entry name" value="Concanavalin A-like lectins/glucanases"/>
    <property type="match status" value="1"/>
</dbReference>
<accession>A0ABR3AAW2</accession>
<evidence type="ECO:0000256" key="9">
    <source>
        <dbReference type="RuleBase" id="RU361164"/>
    </source>
</evidence>
<dbReference type="InterPro" id="IPR001722">
    <property type="entry name" value="Glyco_hydro_7"/>
</dbReference>
<keyword evidence="3 10" id="KW-0732">Signal</keyword>
<keyword evidence="4 9" id="KW-0378">Hydrolase</keyword>
<comment type="similarity">
    <text evidence="2 9">Belongs to the glycosyl hydrolase 7 (cellulase C) family.</text>
</comment>
<evidence type="ECO:0000313" key="11">
    <source>
        <dbReference type="EMBL" id="KAL0070514.1"/>
    </source>
</evidence>
<protein>
    <recommendedName>
        <fullName evidence="9">Glucanase</fullName>
        <ecNumber evidence="9">3.2.1.-</ecNumber>
    </recommendedName>
</protein>
<dbReference type="EMBL" id="JBBXMP010000006">
    <property type="protein sequence ID" value="KAL0070514.1"/>
    <property type="molecule type" value="Genomic_DNA"/>
</dbReference>
<sequence length="461" mass="48953">MFPKLSLLSFALLALNVSAQQVGTNTAESHPKLSWQKCAAGGSCTNQAGSVVLDSNWRWLHSTKDLTNCYTGNTWDSTLCPSNAACATGCALDGADYSGTYGITTSGNSLNLKFVTNGPYSKNIGSRVYLMDTSDAKYQTFDMRNQEFTFDVDMSNLPCGLNGALYFVSMDADGGMAKSANNKAGAKYGTGYCDTQCPHDIKFINGQANVDGWTPSTNDANAGKGKLGACCNEMDVWEANNNAAAYTPHVCRNVQGGQTACTGNDCGDGDNRYGGICDKDGCDFNSFRMGDKNFLGLGKTVNTNSKFTVVTQFVTSNNSTSGTLSEIRRVYVQNGKVIANSKTNISGMSSYDSITDAFCTAQKKAFGDTNSFADRGGLAAMGQAFAKGMVLVMSIWDDHDAEMLWLDSNYPLNKDASTPGVARGTCSSTSGKPETVESQSANANVIFSNIKVGPIGSTYAH</sequence>
<evidence type="ECO:0000256" key="4">
    <source>
        <dbReference type="ARBA" id="ARBA00022801"/>
    </source>
</evidence>
<dbReference type="CDD" id="cd07999">
    <property type="entry name" value="GH7_CBH_EG"/>
    <property type="match status" value="1"/>
</dbReference>
<name>A0ABR3AAW2_9AGAR</name>
<organism evidence="11 12">
    <name type="scientific">Marasmius tenuissimus</name>
    <dbReference type="NCBI Taxonomy" id="585030"/>
    <lineage>
        <taxon>Eukaryota</taxon>
        <taxon>Fungi</taxon>
        <taxon>Dikarya</taxon>
        <taxon>Basidiomycota</taxon>
        <taxon>Agaricomycotina</taxon>
        <taxon>Agaricomycetes</taxon>
        <taxon>Agaricomycetidae</taxon>
        <taxon>Agaricales</taxon>
        <taxon>Marasmiineae</taxon>
        <taxon>Marasmiaceae</taxon>
        <taxon>Marasmius</taxon>
    </lineage>
</organism>
<keyword evidence="5 9" id="KW-0136">Cellulose degradation</keyword>